<keyword evidence="1" id="KW-1133">Transmembrane helix</keyword>
<keyword evidence="3" id="KW-1185">Reference proteome</keyword>
<name>A0A7W8JVY1_9DEIO</name>
<comment type="caution">
    <text evidence="2">The sequence shown here is derived from an EMBL/GenBank/DDBJ whole genome shotgun (WGS) entry which is preliminary data.</text>
</comment>
<evidence type="ECO:0000313" key="2">
    <source>
        <dbReference type="EMBL" id="MBB5363970.1"/>
    </source>
</evidence>
<dbReference type="RefSeq" id="WP_184133702.1">
    <property type="nucleotide sequence ID" value="NZ_JACHFL010000008.1"/>
</dbReference>
<evidence type="ECO:0000256" key="1">
    <source>
        <dbReference type="SAM" id="Phobius"/>
    </source>
</evidence>
<dbReference type="AlphaFoldDB" id="A0A7W8JVY1"/>
<proteinExistence type="predicted"/>
<keyword evidence="1" id="KW-0472">Membrane</keyword>
<evidence type="ECO:0000313" key="3">
    <source>
        <dbReference type="Proteomes" id="UP000552709"/>
    </source>
</evidence>
<sequence>MSHHTTPPAHLRHCVTPLELMGTVLGAQIHHVRHFFSNFGGGAHASEERVVALVGPLCPFEVERHHALRDGVNFHARGDQTGVAAHLPTHVLPLHESSNHAGLRQVSRFLHIFESNVTGRNPSLKCFCQKFSGMLCVMILLLIILDLALLAAFLIMVKRFPAQNWLVDQLEIDQVVARQTAS</sequence>
<reference evidence="2 3" key="1">
    <citation type="submission" date="2020-08" db="EMBL/GenBank/DDBJ databases">
        <title>Genomic Encyclopedia of Type Strains, Phase IV (KMG-IV): sequencing the most valuable type-strain genomes for metagenomic binning, comparative biology and taxonomic classification.</title>
        <authorList>
            <person name="Goeker M."/>
        </authorList>
    </citation>
    <scope>NUCLEOTIDE SEQUENCE [LARGE SCALE GENOMIC DNA]</scope>
    <source>
        <strain evidence="2 3">DSM 27939</strain>
    </source>
</reference>
<dbReference type="Proteomes" id="UP000552709">
    <property type="component" value="Unassembled WGS sequence"/>
</dbReference>
<organism evidence="2 3">
    <name type="scientific">Deinococcus humi</name>
    <dbReference type="NCBI Taxonomy" id="662880"/>
    <lineage>
        <taxon>Bacteria</taxon>
        <taxon>Thermotogati</taxon>
        <taxon>Deinococcota</taxon>
        <taxon>Deinococci</taxon>
        <taxon>Deinococcales</taxon>
        <taxon>Deinococcaceae</taxon>
        <taxon>Deinococcus</taxon>
    </lineage>
</organism>
<dbReference type="EMBL" id="JACHFL010000008">
    <property type="protein sequence ID" value="MBB5363970.1"/>
    <property type="molecule type" value="Genomic_DNA"/>
</dbReference>
<accession>A0A7W8JVY1</accession>
<gene>
    <name evidence="2" type="ORF">HNQ08_003077</name>
</gene>
<protein>
    <submittedName>
        <fullName evidence="2">Uncharacterized protein</fullName>
    </submittedName>
</protein>
<feature type="transmembrane region" description="Helical" evidence="1">
    <location>
        <begin position="131"/>
        <end position="157"/>
    </location>
</feature>
<keyword evidence="1" id="KW-0812">Transmembrane</keyword>